<dbReference type="Gene3D" id="3.40.109.10">
    <property type="entry name" value="NADH Oxidase"/>
    <property type="match status" value="1"/>
</dbReference>
<dbReference type="EMBL" id="ACDN02000024">
    <property type="protein sequence ID" value="EEO24423.1"/>
    <property type="molecule type" value="Genomic_DNA"/>
</dbReference>
<dbReference type="InterPro" id="IPR000415">
    <property type="entry name" value="Nitroreductase-like"/>
</dbReference>
<dbReference type="Pfam" id="PF00881">
    <property type="entry name" value="Nitroreductase"/>
    <property type="match status" value="1"/>
</dbReference>
<name>C3XHD4_9HELI</name>
<dbReference type="eggNOG" id="COG0778">
    <property type="taxonomic scope" value="Bacteria"/>
</dbReference>
<organism evidence="2 3">
    <name type="scientific">Helicobacter bilis ATCC 43879</name>
    <dbReference type="NCBI Taxonomy" id="613026"/>
    <lineage>
        <taxon>Bacteria</taxon>
        <taxon>Pseudomonadati</taxon>
        <taxon>Campylobacterota</taxon>
        <taxon>Epsilonproteobacteria</taxon>
        <taxon>Campylobacterales</taxon>
        <taxon>Helicobacteraceae</taxon>
        <taxon>Helicobacter</taxon>
    </lineage>
</organism>
<dbReference type="SUPFAM" id="SSF55469">
    <property type="entry name" value="FMN-dependent nitroreductase-like"/>
    <property type="match status" value="1"/>
</dbReference>
<dbReference type="GO" id="GO:0016491">
    <property type="term" value="F:oxidoreductase activity"/>
    <property type="evidence" value="ECO:0007669"/>
    <property type="project" value="InterPro"/>
</dbReference>
<sequence>MATYMVAYASFLGIDTCYIEGYGKRAVEKLYGLDPFKEQVSLIVCFGYRSKEQQPRYRISLDDLVEYK</sequence>
<dbReference type="HOGENOM" id="CLU_2788141_0_0_7"/>
<protein>
    <recommendedName>
        <fullName evidence="1">Nitroreductase domain-containing protein</fullName>
    </recommendedName>
</protein>
<evidence type="ECO:0000259" key="1">
    <source>
        <dbReference type="Pfam" id="PF00881"/>
    </source>
</evidence>
<reference evidence="2 3" key="1">
    <citation type="journal article" date="2014" name="Genome Announc.">
        <title>Draft genome sequences of six enterohepatic helicobacter species isolated from humans and one from rhesus macaques.</title>
        <authorList>
            <person name="Shen Z."/>
            <person name="Sheh A."/>
            <person name="Young S.K."/>
            <person name="Abouelliel A."/>
            <person name="Ward D.V."/>
            <person name="Earl A.M."/>
            <person name="Fox J.G."/>
        </authorList>
    </citation>
    <scope>NUCLEOTIDE SEQUENCE [LARGE SCALE GENOMIC DNA]</scope>
    <source>
        <strain evidence="2 3">ATCC 43879</strain>
    </source>
</reference>
<proteinExistence type="predicted"/>
<dbReference type="AlphaFoldDB" id="C3XHD4"/>
<evidence type="ECO:0000313" key="2">
    <source>
        <dbReference type="EMBL" id="EEO24423.1"/>
    </source>
</evidence>
<feature type="domain" description="Nitroreductase" evidence="1">
    <location>
        <begin position="1"/>
        <end position="48"/>
    </location>
</feature>
<keyword evidence="3" id="KW-1185">Reference proteome</keyword>
<accession>C3XHD4</accession>
<evidence type="ECO:0000313" key="3">
    <source>
        <dbReference type="Proteomes" id="UP000005085"/>
    </source>
</evidence>
<dbReference type="Proteomes" id="UP000005085">
    <property type="component" value="Unassembled WGS sequence"/>
</dbReference>
<comment type="caution">
    <text evidence="2">The sequence shown here is derived from an EMBL/GenBank/DDBJ whole genome shotgun (WGS) entry which is preliminary data.</text>
</comment>
<dbReference type="InterPro" id="IPR029479">
    <property type="entry name" value="Nitroreductase"/>
</dbReference>
<gene>
    <name evidence="2" type="ORF">HRAG_01480</name>
</gene>